<dbReference type="RefSeq" id="WP_107891297.1">
    <property type="nucleotide sequence ID" value="NZ_NHSI01000016.1"/>
</dbReference>
<dbReference type="InterPro" id="IPR000653">
    <property type="entry name" value="DegT/StrS_aminotransferase"/>
</dbReference>
<dbReference type="PIRSF" id="PIRSF000390">
    <property type="entry name" value="PLP_StrS"/>
    <property type="match status" value="1"/>
</dbReference>
<dbReference type="GO" id="GO:0008483">
    <property type="term" value="F:transaminase activity"/>
    <property type="evidence" value="ECO:0007669"/>
    <property type="project" value="TreeGrafter"/>
</dbReference>
<feature type="modified residue" description="N6-(pyridoxal phosphate)lysine" evidence="2">
    <location>
        <position position="205"/>
    </location>
</feature>
<keyword evidence="2 3" id="KW-0663">Pyridoxal phosphate</keyword>
<evidence type="ECO:0000313" key="5">
    <source>
        <dbReference type="Proteomes" id="UP000243859"/>
    </source>
</evidence>
<dbReference type="PANTHER" id="PTHR30244:SF30">
    <property type="entry name" value="BLR5990 PROTEIN"/>
    <property type="match status" value="1"/>
</dbReference>
<dbReference type="InterPro" id="IPR015424">
    <property type="entry name" value="PyrdxlP-dep_Trfase"/>
</dbReference>
<dbReference type="Pfam" id="PF01041">
    <property type="entry name" value="DegT_DnrJ_EryC1"/>
    <property type="match status" value="1"/>
</dbReference>
<proteinExistence type="inferred from homology"/>
<reference evidence="4 5" key="1">
    <citation type="submission" date="2018-04" db="EMBL/GenBank/DDBJ databases">
        <title>Genomic Encyclopedia of Archaeal and Bacterial Type Strains, Phase II (KMG-II): from individual species to whole genera.</title>
        <authorList>
            <person name="Goeker M."/>
        </authorList>
    </citation>
    <scope>NUCLEOTIDE SEQUENCE [LARGE SCALE GENOMIC DNA]</scope>
    <source>
        <strain evidence="4 5">DSM 18064</strain>
    </source>
</reference>
<gene>
    <name evidence="4" type="ORF">C8N32_10441</name>
</gene>
<dbReference type="Proteomes" id="UP000243859">
    <property type="component" value="Unassembled WGS sequence"/>
</dbReference>
<evidence type="ECO:0000256" key="3">
    <source>
        <dbReference type="RuleBase" id="RU004508"/>
    </source>
</evidence>
<evidence type="ECO:0000256" key="2">
    <source>
        <dbReference type="PIRSR" id="PIRSR000390-2"/>
    </source>
</evidence>
<comment type="caution">
    <text evidence="4">The sequence shown here is derived from an EMBL/GenBank/DDBJ whole genome shotgun (WGS) entry which is preliminary data.</text>
</comment>
<keyword evidence="5" id="KW-1185">Reference proteome</keyword>
<comment type="similarity">
    <text evidence="3">Belongs to the DegT/DnrJ/EryC1 family.</text>
</comment>
<dbReference type="InterPro" id="IPR015421">
    <property type="entry name" value="PyrdxlP-dep_Trfase_major"/>
</dbReference>
<protein>
    <submittedName>
        <fullName evidence="4">dTDP-4-amino-4,6-dideoxygalactose transaminase</fullName>
    </submittedName>
</protein>
<evidence type="ECO:0000313" key="4">
    <source>
        <dbReference type="EMBL" id="PTN02930.1"/>
    </source>
</evidence>
<dbReference type="OrthoDB" id="9768668at2"/>
<evidence type="ECO:0000256" key="1">
    <source>
        <dbReference type="PIRSR" id="PIRSR000390-1"/>
    </source>
</evidence>
<dbReference type="SUPFAM" id="SSF53383">
    <property type="entry name" value="PLP-dependent transferases"/>
    <property type="match status" value="1"/>
</dbReference>
<dbReference type="Gene3D" id="3.40.640.10">
    <property type="entry name" value="Type I PLP-dependent aspartate aminotransferase-like (Major domain)"/>
    <property type="match status" value="1"/>
</dbReference>
<dbReference type="PANTHER" id="PTHR30244">
    <property type="entry name" value="TRANSAMINASE"/>
    <property type="match status" value="1"/>
</dbReference>
<sequence>MTGKPSLVPLAIPNLLGREADYLQACISSTFVSSVGPFVTRFEDSLARLSGAEATTVVCSGTVALQMALTGLGIGAGDLVMIPSLTFIATANAVSHAGAAPWLVDCDAAGWTMDLDRCRHLIETETEPAPGGRRHRTSGQVLKALMPVMIMGATLDFAATVALAREYGLKVVVDAAAAIGAAGPDDTPLAATGVDAVCYSFNGNKTVTCGGGGAIAGNKGLIDRIRHLCSTARVGRDYDHDEIGYNFRMTNVQAALGVAQLERLDDFLAAKLRIRNAYADFAGGYQSLHPFPEPPTGRSVHWFSGFWYSGPDATLPSRFREHMQSAAIDLRPFWKPIHLQAPYRTALASPMPVVDDLWTRIFPLPCSTHLTDGDLDRVLTAAREFWNVHD</sequence>
<dbReference type="EMBL" id="QAAA01000004">
    <property type="protein sequence ID" value="PTN02930.1"/>
    <property type="molecule type" value="Genomic_DNA"/>
</dbReference>
<accession>A0A2T5BTY2</accession>
<dbReference type="GO" id="GO:0000271">
    <property type="term" value="P:polysaccharide biosynthetic process"/>
    <property type="evidence" value="ECO:0007669"/>
    <property type="project" value="TreeGrafter"/>
</dbReference>
<name>A0A2T5BTY2_9RHOB</name>
<organism evidence="4 5">
    <name type="scientific">Rhodovulum imhoffii</name>
    <dbReference type="NCBI Taxonomy" id="365340"/>
    <lineage>
        <taxon>Bacteria</taxon>
        <taxon>Pseudomonadati</taxon>
        <taxon>Pseudomonadota</taxon>
        <taxon>Alphaproteobacteria</taxon>
        <taxon>Rhodobacterales</taxon>
        <taxon>Paracoccaceae</taxon>
        <taxon>Rhodovulum</taxon>
    </lineage>
</organism>
<dbReference type="AlphaFoldDB" id="A0A2T5BTY2"/>
<dbReference type="GO" id="GO:0030170">
    <property type="term" value="F:pyridoxal phosphate binding"/>
    <property type="evidence" value="ECO:0007669"/>
    <property type="project" value="TreeGrafter"/>
</dbReference>
<feature type="active site" description="Proton acceptor" evidence="1">
    <location>
        <position position="205"/>
    </location>
</feature>